<dbReference type="STRING" id="694429.Pyrfu_1442"/>
<dbReference type="SUPFAM" id="SSF101960">
    <property type="entry name" value="Stabilizer of iron transporter SufD"/>
    <property type="match status" value="1"/>
</dbReference>
<dbReference type="Pfam" id="PF01458">
    <property type="entry name" value="SUFBD_core"/>
    <property type="match status" value="1"/>
</dbReference>
<dbReference type="eggNOG" id="arCOG01715">
    <property type="taxonomic scope" value="Archaea"/>
</dbReference>
<organism evidence="4 5">
    <name type="scientific">Pyrolobus fumarii (strain DSM 11204 / 1A)</name>
    <dbReference type="NCBI Taxonomy" id="694429"/>
    <lineage>
        <taxon>Archaea</taxon>
        <taxon>Thermoproteota</taxon>
        <taxon>Thermoprotei</taxon>
        <taxon>Desulfurococcales</taxon>
        <taxon>Pyrodictiaceae</taxon>
        <taxon>Pyrolobus</taxon>
    </lineage>
</organism>
<feature type="domain" description="SUF system FeS cluster assembly SufBD N-terminal" evidence="3">
    <location>
        <begin position="95"/>
        <end position="172"/>
    </location>
</feature>
<dbReference type="RefSeq" id="WP_014026977.1">
    <property type="nucleotide sequence ID" value="NC_015931.1"/>
</dbReference>
<dbReference type="KEGG" id="pfm:Pyrfu_1442"/>
<dbReference type="GeneID" id="11138628"/>
<feature type="domain" description="SUF system FeS cluster assembly SufBD core" evidence="2">
    <location>
        <begin position="176"/>
        <end position="410"/>
    </location>
</feature>
<gene>
    <name evidence="4" type="ordered locus">Pyrfu_1442</name>
</gene>
<evidence type="ECO:0000259" key="2">
    <source>
        <dbReference type="Pfam" id="PF01458"/>
    </source>
</evidence>
<name>G0EH76_PYRF1</name>
<dbReference type="AlphaFoldDB" id="G0EH76"/>
<sequence>MTRLSEILGFSKRDLEEYARRRGEPEWLVRRRLEAYDALERLPPDPLIDEYVKQLDLDAIFGFGGGPDIEVPKEYWDLAIKRLGIKPEELEALTGLAVTIDNRVVEAQLRALQEKGVILEPMDEAVKKYDWLKDYMLRIMRPDNRHAAYHIMLWAGGVFVYVPKGVKIESPLYGVFLISGEGFKQTEHTLIIVEDGASLTWVEGCTAPVRAKFSVHLGGLEAHVGRNARLSLYSVQNWAGPVHHRPVKRLRVLEGGKLEATPISFGGASIVVDETATLLGRGASAKIQGVGLLRGETWAETRLTIIHDAPDTRSELLSRVVVKDRARDRFIGRLVAKKTARGATGHMACNTLLLSSEAKSETLPALHSEIDDVSFGHEASVGRLSAEKLYYLRAMGFEEDEATSLLIQGFFEPVFAGLPFDLAVEVRKIVELALRGH</sequence>
<dbReference type="InParanoid" id="G0EH76"/>
<dbReference type="InterPro" id="IPR037284">
    <property type="entry name" value="SUF_FeS_clus_asmbl_SufBD_sf"/>
</dbReference>
<keyword evidence="5" id="KW-1185">Reference proteome</keyword>
<comment type="similarity">
    <text evidence="1">Belongs to the iron-sulfur cluster assembly SufBD family.</text>
</comment>
<dbReference type="PANTHER" id="PTHR30508">
    <property type="entry name" value="FES CLUSTER ASSEMBLY PROTEIN SUF"/>
    <property type="match status" value="1"/>
</dbReference>
<dbReference type="OrthoDB" id="372168at2157"/>
<evidence type="ECO:0000259" key="3">
    <source>
        <dbReference type="Pfam" id="PF19295"/>
    </source>
</evidence>
<dbReference type="InterPro" id="IPR000825">
    <property type="entry name" value="SUF_FeS_clus_asmbl_SufBD_core"/>
</dbReference>
<dbReference type="FunCoup" id="G0EH76">
    <property type="interactions" value="9"/>
</dbReference>
<dbReference type="Pfam" id="PF19295">
    <property type="entry name" value="SufBD_N"/>
    <property type="match status" value="1"/>
</dbReference>
<dbReference type="InterPro" id="IPR045595">
    <property type="entry name" value="SufBD_N"/>
</dbReference>
<dbReference type="EMBL" id="CP002838">
    <property type="protein sequence ID" value="AEM39300.1"/>
    <property type="molecule type" value="Genomic_DNA"/>
</dbReference>
<evidence type="ECO:0000313" key="4">
    <source>
        <dbReference type="EMBL" id="AEM39300.1"/>
    </source>
</evidence>
<dbReference type="Proteomes" id="UP000001037">
    <property type="component" value="Chromosome"/>
</dbReference>
<accession>G0EH76</accession>
<dbReference type="GO" id="GO:0016226">
    <property type="term" value="P:iron-sulfur cluster assembly"/>
    <property type="evidence" value="ECO:0007669"/>
    <property type="project" value="InterPro"/>
</dbReference>
<protein>
    <submittedName>
        <fullName evidence="4">SufBD protein</fullName>
    </submittedName>
</protein>
<proteinExistence type="inferred from homology"/>
<reference evidence="4 5" key="1">
    <citation type="journal article" date="2011" name="Stand. Genomic Sci.">
        <title>Complete genome sequence of the hyperthermophilic chemolithoautotroph Pyrolobus fumarii type strain (1A).</title>
        <authorList>
            <person name="Anderson I."/>
            <person name="Goker M."/>
            <person name="Nolan M."/>
            <person name="Lucas S."/>
            <person name="Hammon N."/>
            <person name="Deshpande S."/>
            <person name="Cheng J.F."/>
            <person name="Tapia R."/>
            <person name="Han C."/>
            <person name="Goodwin L."/>
            <person name="Pitluck S."/>
            <person name="Huntemann M."/>
            <person name="Liolios K."/>
            <person name="Ivanova N."/>
            <person name="Pagani I."/>
            <person name="Mavromatis K."/>
            <person name="Ovchinikova G."/>
            <person name="Pati A."/>
            <person name="Chen A."/>
            <person name="Palaniappan K."/>
            <person name="Land M."/>
            <person name="Hauser L."/>
            <person name="Brambilla E.M."/>
            <person name="Huber H."/>
            <person name="Yasawong M."/>
            <person name="Rohde M."/>
            <person name="Spring S."/>
            <person name="Abt B."/>
            <person name="Sikorski J."/>
            <person name="Wirth R."/>
            <person name="Detter J.C."/>
            <person name="Woyke T."/>
            <person name="Bristow J."/>
            <person name="Eisen J.A."/>
            <person name="Markowitz V."/>
            <person name="Hugenholtz P."/>
            <person name="Kyrpides N.C."/>
            <person name="Klenk H.P."/>
            <person name="Lapidus A."/>
        </authorList>
    </citation>
    <scope>NUCLEOTIDE SEQUENCE [LARGE SCALE GENOMIC DNA]</scope>
    <source>
        <strain evidence="5">DSM 11204 / 1A</strain>
    </source>
</reference>
<evidence type="ECO:0000313" key="5">
    <source>
        <dbReference type="Proteomes" id="UP000001037"/>
    </source>
</evidence>
<evidence type="ECO:0000256" key="1">
    <source>
        <dbReference type="ARBA" id="ARBA00043967"/>
    </source>
</evidence>
<dbReference type="HOGENOM" id="CLU_026231_0_1_2"/>
<dbReference type="PANTHER" id="PTHR30508:SF1">
    <property type="entry name" value="UPF0051 PROTEIN ABCI8, CHLOROPLASTIC-RELATED"/>
    <property type="match status" value="1"/>
</dbReference>
<dbReference type="InterPro" id="IPR055346">
    <property type="entry name" value="Fe-S_cluster_assembly_SufBD"/>
</dbReference>